<dbReference type="Gene3D" id="1.10.10.1450">
    <property type="match status" value="1"/>
</dbReference>
<dbReference type="EMBL" id="CAJPEV010003299">
    <property type="protein sequence ID" value="CAG0899459.1"/>
    <property type="molecule type" value="Genomic_DNA"/>
</dbReference>
<feature type="domain" description="Mos1 transposase HTH" evidence="2">
    <location>
        <begin position="663"/>
        <end position="709"/>
    </location>
</feature>
<organism evidence="3">
    <name type="scientific">Darwinula stevensoni</name>
    <dbReference type="NCBI Taxonomy" id="69355"/>
    <lineage>
        <taxon>Eukaryota</taxon>
        <taxon>Metazoa</taxon>
        <taxon>Ecdysozoa</taxon>
        <taxon>Arthropoda</taxon>
        <taxon>Crustacea</taxon>
        <taxon>Oligostraca</taxon>
        <taxon>Ostracoda</taxon>
        <taxon>Podocopa</taxon>
        <taxon>Podocopida</taxon>
        <taxon>Darwinulocopina</taxon>
        <taxon>Darwinuloidea</taxon>
        <taxon>Darwinulidae</taxon>
        <taxon>Darwinula</taxon>
    </lineage>
</organism>
<evidence type="ECO:0000256" key="1">
    <source>
        <dbReference type="SAM" id="MobiDB-lite"/>
    </source>
</evidence>
<dbReference type="Proteomes" id="UP000677054">
    <property type="component" value="Unassembled WGS sequence"/>
</dbReference>
<dbReference type="InterPro" id="IPR041426">
    <property type="entry name" value="Mos1_HTH"/>
</dbReference>
<accession>A0A7R9FQB9</accession>
<dbReference type="AlphaFoldDB" id="A0A7R9FQB9"/>
<name>A0A7R9FQB9_9CRUS</name>
<evidence type="ECO:0000259" key="2">
    <source>
        <dbReference type="Pfam" id="PF17906"/>
    </source>
</evidence>
<gene>
    <name evidence="3" type="ORF">DSTB1V02_LOCUS10896</name>
</gene>
<evidence type="ECO:0000313" key="3">
    <source>
        <dbReference type="EMBL" id="CAD7251129.1"/>
    </source>
</evidence>
<sequence>MFEKLDGGQTRELQERCSENDELLPLNLQGSPDLMHFFFLAALEKYQGSEDIYRVTNWNRTTQDSYKVYNNRKFNILSHMTGFTPNVIYLVTCRACKAQYVGETGRSFSDRAKEHIRYAKLSYKVPTDRLEPEERHQLSEDARKLAPKERRQLLETFVYEGIWGADTDDILYHVEEAQRKKEEKRMKREEERRKREEYLNKKRNGQGSLVKKFRKTLKSIRKKDGEDKENKHEKSTEEEEKLLNPLIIVVDDCPLWEGIDGIVERLKAIHMKMFLAFKPHSEHATEKDMQILVNFLEAKPDCSAVVLRSQPSNVPLLKHILRNETGTALKLEAKSLSVSSVPAAIVPGPSVELINARNWKCSGRHLGYNCKGKGLCNKSVALVSSLSLAPLLEAAYQDAQNAPHSSSARLNVTDHRCFVLTSDEDLLASLQSLRDHCGVQFVHPKDFRGCEASIVITVDVSDDWLLEVISRSRTRLIIIDNLPNHEDLWKTMIAEQRVHICEGPSPSGVETYPEILLTLDETEQFLKIYWGCNGQVSSYLYQNLLLEAIKPYDYEGSSRQDLNPQKSHFKDVPLQAQHELYADEEGGIPGIRCQPGMTRPLESEKRPLKVGDLIQPLAQSFLHLPMHGKQSTPVFPPPRLPLSSIGDTRGMLAAMAPIERATLRPIVYYEFLQEHSARATANNICAAFKGNVVHYSTVSRWLKRLESGDTTFGDRPCSRRPSTVDDEALRNALNAKPNATTR</sequence>
<proteinExistence type="predicted"/>
<dbReference type="EMBL" id="LR902816">
    <property type="protein sequence ID" value="CAD7251129.1"/>
    <property type="molecule type" value="Genomic_DNA"/>
</dbReference>
<protein>
    <recommendedName>
        <fullName evidence="2">Mos1 transposase HTH domain-containing protein</fullName>
    </recommendedName>
</protein>
<feature type="compositionally biased region" description="Basic and acidic residues" evidence="1">
    <location>
        <begin position="181"/>
        <end position="200"/>
    </location>
</feature>
<feature type="region of interest" description="Disordered" evidence="1">
    <location>
        <begin position="181"/>
        <end position="201"/>
    </location>
</feature>
<reference evidence="3" key="1">
    <citation type="submission" date="2020-11" db="EMBL/GenBank/DDBJ databases">
        <authorList>
            <person name="Tran Van P."/>
        </authorList>
    </citation>
    <scope>NUCLEOTIDE SEQUENCE</scope>
</reference>
<dbReference type="Pfam" id="PF17906">
    <property type="entry name" value="HTH_48"/>
    <property type="match status" value="1"/>
</dbReference>
<evidence type="ECO:0000313" key="4">
    <source>
        <dbReference type="Proteomes" id="UP000677054"/>
    </source>
</evidence>
<keyword evidence="4" id="KW-1185">Reference proteome</keyword>
<dbReference type="OrthoDB" id="616263at2759"/>